<dbReference type="Proteomes" id="UP000657574">
    <property type="component" value="Unassembled WGS sequence"/>
</dbReference>
<gene>
    <name evidence="2" type="ORF">GCM10010121_081870</name>
</gene>
<reference evidence="2" key="2">
    <citation type="submission" date="2020-09" db="EMBL/GenBank/DDBJ databases">
        <authorList>
            <person name="Sun Q."/>
            <person name="Ohkuma M."/>
        </authorList>
    </citation>
    <scope>NUCLEOTIDE SEQUENCE</scope>
    <source>
        <strain evidence="2">JCM 3086</strain>
    </source>
</reference>
<sequence>MSDADPGEAFHRYVLELFDALARDRLLTERLADAASPAAASVLETLADAMESARAAGELREDATQQDLRVLLCGVALQLGRFGERDPATWRRYGEMVLAAFRR</sequence>
<evidence type="ECO:0000313" key="2">
    <source>
        <dbReference type="EMBL" id="GGJ58812.1"/>
    </source>
</evidence>
<name>A0A917P3S4_9ACTN</name>
<dbReference type="InterPro" id="IPR036271">
    <property type="entry name" value="Tet_transcr_reg_TetR-rel_C_sf"/>
</dbReference>
<accession>A0A917P3S4</accession>
<dbReference type="Gene3D" id="1.10.357.10">
    <property type="entry name" value="Tetracycline Repressor, domain 2"/>
    <property type="match status" value="1"/>
</dbReference>
<proteinExistence type="predicted"/>
<protein>
    <recommendedName>
        <fullName evidence="1">Transcriptional regulator SbtR-like C-terminal domain-containing protein</fullName>
    </recommendedName>
</protein>
<dbReference type="Pfam" id="PF21597">
    <property type="entry name" value="TetR_C_43"/>
    <property type="match status" value="1"/>
</dbReference>
<dbReference type="EMBL" id="BMQA01000058">
    <property type="protein sequence ID" value="GGJ58812.1"/>
    <property type="molecule type" value="Genomic_DNA"/>
</dbReference>
<evidence type="ECO:0000259" key="1">
    <source>
        <dbReference type="Pfam" id="PF21597"/>
    </source>
</evidence>
<dbReference type="SUPFAM" id="SSF48498">
    <property type="entry name" value="Tetracyclin repressor-like, C-terminal domain"/>
    <property type="match status" value="1"/>
</dbReference>
<comment type="caution">
    <text evidence="2">The sequence shown here is derived from an EMBL/GenBank/DDBJ whole genome shotgun (WGS) entry which is preliminary data.</text>
</comment>
<feature type="domain" description="Transcriptional regulator SbtR-like C-terminal" evidence="1">
    <location>
        <begin position="5"/>
        <end position="78"/>
    </location>
</feature>
<reference evidence="2" key="1">
    <citation type="journal article" date="2014" name="Int. J. Syst. Evol. Microbiol.">
        <title>Complete genome sequence of Corynebacterium casei LMG S-19264T (=DSM 44701T), isolated from a smear-ripened cheese.</title>
        <authorList>
            <consortium name="US DOE Joint Genome Institute (JGI-PGF)"/>
            <person name="Walter F."/>
            <person name="Albersmeier A."/>
            <person name="Kalinowski J."/>
            <person name="Ruckert C."/>
        </authorList>
    </citation>
    <scope>NUCLEOTIDE SEQUENCE</scope>
    <source>
        <strain evidence="2">JCM 3086</strain>
    </source>
</reference>
<dbReference type="InterPro" id="IPR049445">
    <property type="entry name" value="TetR_SbtR-like_C"/>
</dbReference>
<dbReference type="RefSeq" id="WP_189316410.1">
    <property type="nucleotide sequence ID" value="NZ_BMQA01000058.1"/>
</dbReference>
<keyword evidence="3" id="KW-1185">Reference proteome</keyword>
<dbReference type="AlphaFoldDB" id="A0A917P3S4"/>
<evidence type="ECO:0000313" key="3">
    <source>
        <dbReference type="Proteomes" id="UP000657574"/>
    </source>
</evidence>
<organism evidence="2 3">
    <name type="scientific">Streptomyces brasiliensis</name>
    <dbReference type="NCBI Taxonomy" id="1954"/>
    <lineage>
        <taxon>Bacteria</taxon>
        <taxon>Bacillati</taxon>
        <taxon>Actinomycetota</taxon>
        <taxon>Actinomycetes</taxon>
        <taxon>Kitasatosporales</taxon>
        <taxon>Streptomycetaceae</taxon>
        <taxon>Streptomyces</taxon>
    </lineage>
</organism>